<comment type="caution">
    <text evidence="1">The sequence shown here is derived from an EMBL/GenBank/DDBJ whole genome shotgun (WGS) entry which is preliminary data.</text>
</comment>
<dbReference type="AlphaFoldDB" id="A0A8J4DJ18"/>
<proteinExistence type="predicted"/>
<dbReference type="EMBL" id="BOOY01000019">
    <property type="protein sequence ID" value="GIJ03311.1"/>
    <property type="molecule type" value="Genomic_DNA"/>
</dbReference>
<reference evidence="1" key="1">
    <citation type="submission" date="2021-01" db="EMBL/GenBank/DDBJ databases">
        <title>Whole genome shotgun sequence of Spirilliplanes yamanashiensis NBRC 15828.</title>
        <authorList>
            <person name="Komaki H."/>
            <person name="Tamura T."/>
        </authorList>
    </citation>
    <scope>NUCLEOTIDE SEQUENCE</scope>
    <source>
        <strain evidence="1">NBRC 15828</strain>
    </source>
</reference>
<protein>
    <submittedName>
        <fullName evidence="1">Uncharacterized protein</fullName>
    </submittedName>
</protein>
<accession>A0A8J4DJ18</accession>
<dbReference type="Proteomes" id="UP000652013">
    <property type="component" value="Unassembled WGS sequence"/>
</dbReference>
<name>A0A8J4DJ18_9ACTN</name>
<organism evidence="1 2">
    <name type="scientific">Spirilliplanes yamanashiensis</name>
    <dbReference type="NCBI Taxonomy" id="42233"/>
    <lineage>
        <taxon>Bacteria</taxon>
        <taxon>Bacillati</taxon>
        <taxon>Actinomycetota</taxon>
        <taxon>Actinomycetes</taxon>
        <taxon>Micromonosporales</taxon>
        <taxon>Micromonosporaceae</taxon>
        <taxon>Spirilliplanes</taxon>
    </lineage>
</organism>
<sequence>MRGRLLTLETPCLLPQLGAGRRFLRGLLHSDGSRATNTIHTNGRTYACPRYHFTNHSGDLMRLCEESLDRLGITWRMCMWKQVPVARREAVAALDVRVGPEA</sequence>
<keyword evidence="2" id="KW-1185">Reference proteome</keyword>
<evidence type="ECO:0000313" key="1">
    <source>
        <dbReference type="EMBL" id="GIJ03311.1"/>
    </source>
</evidence>
<evidence type="ECO:0000313" key="2">
    <source>
        <dbReference type="Proteomes" id="UP000652013"/>
    </source>
</evidence>
<gene>
    <name evidence="1" type="ORF">Sya03_26630</name>
</gene>